<proteinExistence type="predicted"/>
<keyword evidence="5" id="KW-0539">Nucleus</keyword>
<dbReference type="FunFam" id="1.10.10.60:FF:000007">
    <property type="entry name" value="Two-component response regulator"/>
    <property type="match status" value="1"/>
</dbReference>
<dbReference type="Proteomes" id="UP000257109">
    <property type="component" value="Unassembled WGS sequence"/>
</dbReference>
<dbReference type="InterPro" id="IPR009057">
    <property type="entry name" value="Homeodomain-like_sf"/>
</dbReference>
<dbReference type="EMBL" id="QJKJ01015518">
    <property type="protein sequence ID" value="RDX62401.1"/>
    <property type="molecule type" value="Genomic_DNA"/>
</dbReference>
<feature type="compositionally biased region" description="Basic and acidic residues" evidence="7">
    <location>
        <begin position="251"/>
        <end position="266"/>
    </location>
</feature>
<protein>
    <submittedName>
        <fullName evidence="9">Two-component response regulator ORR21</fullName>
    </submittedName>
</protein>
<keyword evidence="6" id="KW-0597">Phosphoprotein</keyword>
<keyword evidence="2" id="KW-0902">Two-component regulatory system</keyword>
<dbReference type="GO" id="GO:0000160">
    <property type="term" value="P:phosphorelay signal transduction system"/>
    <property type="evidence" value="ECO:0007669"/>
    <property type="project" value="UniProtKB-KW"/>
</dbReference>
<dbReference type="PROSITE" id="PS50110">
    <property type="entry name" value="RESPONSE_REGULATORY"/>
    <property type="match status" value="1"/>
</dbReference>
<dbReference type="InterPro" id="IPR006447">
    <property type="entry name" value="Myb_dom_plants"/>
</dbReference>
<feature type="non-terminal residue" evidence="9">
    <location>
        <position position="1"/>
    </location>
</feature>
<dbReference type="SUPFAM" id="SSF46689">
    <property type="entry name" value="Homeodomain-like"/>
    <property type="match status" value="1"/>
</dbReference>
<dbReference type="Pfam" id="PF00072">
    <property type="entry name" value="Response_reg"/>
    <property type="match status" value="1"/>
</dbReference>
<evidence type="ECO:0000313" key="9">
    <source>
        <dbReference type="EMBL" id="RDX62401.1"/>
    </source>
</evidence>
<keyword evidence="10" id="KW-1185">Reference proteome</keyword>
<feature type="region of interest" description="Disordered" evidence="7">
    <location>
        <begin position="177"/>
        <end position="196"/>
    </location>
</feature>
<comment type="caution">
    <text evidence="9">The sequence shown here is derived from an EMBL/GenBank/DDBJ whole genome shotgun (WGS) entry which is preliminary data.</text>
</comment>
<dbReference type="GO" id="GO:0009736">
    <property type="term" value="P:cytokinin-activated signaling pathway"/>
    <property type="evidence" value="ECO:0007669"/>
    <property type="project" value="InterPro"/>
</dbReference>
<dbReference type="InterPro" id="IPR045279">
    <property type="entry name" value="ARR-like"/>
</dbReference>
<dbReference type="GO" id="GO:0005634">
    <property type="term" value="C:nucleus"/>
    <property type="evidence" value="ECO:0007669"/>
    <property type="project" value="UniProtKB-SubCell"/>
</dbReference>
<dbReference type="STRING" id="157652.A0A371E8P6"/>
<evidence type="ECO:0000313" key="10">
    <source>
        <dbReference type="Proteomes" id="UP000257109"/>
    </source>
</evidence>
<dbReference type="PANTHER" id="PTHR43874">
    <property type="entry name" value="TWO-COMPONENT RESPONSE REGULATOR"/>
    <property type="match status" value="1"/>
</dbReference>
<dbReference type="InterPro" id="IPR001789">
    <property type="entry name" value="Sig_transdc_resp-reg_receiver"/>
</dbReference>
<dbReference type="OrthoDB" id="1426639at2759"/>
<evidence type="ECO:0000256" key="5">
    <source>
        <dbReference type="ARBA" id="ARBA00023242"/>
    </source>
</evidence>
<dbReference type="AlphaFoldDB" id="A0A371E8P6"/>
<dbReference type="SMART" id="SM00448">
    <property type="entry name" value="REC"/>
    <property type="match status" value="1"/>
</dbReference>
<accession>A0A371E8P6</accession>
<feature type="domain" description="Response regulatory" evidence="8">
    <location>
        <begin position="19"/>
        <end position="135"/>
    </location>
</feature>
<evidence type="ECO:0000256" key="2">
    <source>
        <dbReference type="ARBA" id="ARBA00023012"/>
    </source>
</evidence>
<dbReference type="Gene3D" id="1.10.10.60">
    <property type="entry name" value="Homeodomain-like"/>
    <property type="match status" value="1"/>
</dbReference>
<keyword evidence="4" id="KW-0804">Transcription</keyword>
<comment type="subcellular location">
    <subcellularLocation>
        <location evidence="1">Nucleus</location>
    </subcellularLocation>
</comment>
<dbReference type="GO" id="GO:0003677">
    <property type="term" value="F:DNA binding"/>
    <property type="evidence" value="ECO:0007669"/>
    <property type="project" value="InterPro"/>
</dbReference>
<feature type="modified residue" description="4-aspartylphosphate" evidence="6">
    <location>
        <position position="70"/>
    </location>
</feature>
<organism evidence="9 10">
    <name type="scientific">Mucuna pruriens</name>
    <name type="common">Velvet bean</name>
    <name type="synonym">Dolichos pruriens</name>
    <dbReference type="NCBI Taxonomy" id="157652"/>
    <lineage>
        <taxon>Eukaryota</taxon>
        <taxon>Viridiplantae</taxon>
        <taxon>Streptophyta</taxon>
        <taxon>Embryophyta</taxon>
        <taxon>Tracheophyta</taxon>
        <taxon>Spermatophyta</taxon>
        <taxon>Magnoliopsida</taxon>
        <taxon>eudicotyledons</taxon>
        <taxon>Gunneridae</taxon>
        <taxon>Pentapetalae</taxon>
        <taxon>rosids</taxon>
        <taxon>fabids</taxon>
        <taxon>Fabales</taxon>
        <taxon>Fabaceae</taxon>
        <taxon>Papilionoideae</taxon>
        <taxon>50 kb inversion clade</taxon>
        <taxon>NPAAA clade</taxon>
        <taxon>indigoferoid/millettioid clade</taxon>
        <taxon>Phaseoleae</taxon>
        <taxon>Mucuna</taxon>
    </lineage>
</organism>
<dbReference type="Gene3D" id="3.40.50.2300">
    <property type="match status" value="1"/>
</dbReference>
<evidence type="ECO:0000256" key="4">
    <source>
        <dbReference type="ARBA" id="ARBA00023163"/>
    </source>
</evidence>
<dbReference type="NCBIfam" id="TIGR01557">
    <property type="entry name" value="myb_SHAQKYF"/>
    <property type="match status" value="1"/>
</dbReference>
<gene>
    <name evidence="9" type="primary">RR21</name>
    <name evidence="9" type="ORF">CR513_59276</name>
</gene>
<evidence type="ECO:0000259" key="8">
    <source>
        <dbReference type="PROSITE" id="PS50110"/>
    </source>
</evidence>
<evidence type="ECO:0000256" key="1">
    <source>
        <dbReference type="ARBA" id="ARBA00004123"/>
    </source>
</evidence>
<dbReference type="SUPFAM" id="SSF52172">
    <property type="entry name" value="CheY-like"/>
    <property type="match status" value="1"/>
</dbReference>
<dbReference type="PANTHER" id="PTHR43874:SF206">
    <property type="entry name" value="RESPONSE REGULATOR RECEIVER DOMAIN PROTEIN"/>
    <property type="match status" value="1"/>
</dbReference>
<name>A0A371E8P6_MUCPR</name>
<evidence type="ECO:0000256" key="6">
    <source>
        <dbReference type="PROSITE-ProRule" id="PRU00169"/>
    </source>
</evidence>
<evidence type="ECO:0000256" key="3">
    <source>
        <dbReference type="ARBA" id="ARBA00023015"/>
    </source>
</evidence>
<feature type="region of interest" description="Disordered" evidence="7">
    <location>
        <begin position="250"/>
        <end position="278"/>
    </location>
</feature>
<reference evidence="9" key="1">
    <citation type="submission" date="2018-05" db="EMBL/GenBank/DDBJ databases">
        <title>Draft genome of Mucuna pruriens seed.</title>
        <authorList>
            <person name="Nnadi N.E."/>
            <person name="Vos R."/>
            <person name="Hasami M.H."/>
            <person name="Devisetty U.K."/>
            <person name="Aguiy J.C."/>
        </authorList>
    </citation>
    <scope>NUCLEOTIDE SEQUENCE [LARGE SCALE GENOMIC DNA]</scope>
    <source>
        <strain evidence="9">JCA_2017</strain>
    </source>
</reference>
<dbReference type="InterPro" id="IPR011006">
    <property type="entry name" value="CheY-like_superfamily"/>
</dbReference>
<evidence type="ECO:0000256" key="7">
    <source>
        <dbReference type="SAM" id="MobiDB-lite"/>
    </source>
</evidence>
<sequence>MAKISTEEKAPHQFPAGLRVLAIHNDSTVRENIKQMCIRYNYQVVTYPHALNALNHVRERKNSIDVILIDVDVPSTSDSYEILRHIMKEIDVPVIVMSDDDAKSSVMKSIKEGACDYWIKPLHEDQFRIMWMHVARKAWKQNQLDTRLVTLEDNDRKTRGHDDSGFASSSVIEGVRNCKRSSSRETGIDESEDYEPPAKKSRVVWAAYLRNKFDDAVMQLGGLDKAVPKRILELMKEPTLTRDNVASHLQKCREHAKNRSKRENAKNRSKQNGMSLPNTVPETIQYRVGESTSLESQALAPTNYVCFETQATLHPGQWPNQFHAEQDVTYGHSSMQESLMFQQMHSVDSQVTEYGFIEASSVQVPAAENNQVEDIMHGYTDLIFIPLQGSTTDAALGSSLATVSDTQLFNDSTFIDSLTPP</sequence>
<keyword evidence="3" id="KW-0805">Transcription regulation</keyword>
<dbReference type="CDD" id="cd17584">
    <property type="entry name" value="REC_typeB_ARR-like"/>
    <property type="match status" value="1"/>
</dbReference>